<evidence type="ECO:0000256" key="1">
    <source>
        <dbReference type="SAM" id="MobiDB-lite"/>
    </source>
</evidence>
<name>A0AAD1Z165_9LAMI</name>
<accession>A0AAD1Z165</accession>
<evidence type="ECO:0000313" key="2">
    <source>
        <dbReference type="EMBL" id="CAI9761266.1"/>
    </source>
</evidence>
<dbReference type="AlphaFoldDB" id="A0AAD1Z165"/>
<dbReference type="Proteomes" id="UP000834106">
    <property type="component" value="Chromosome 5"/>
</dbReference>
<feature type="compositionally biased region" description="Basic and acidic residues" evidence="1">
    <location>
        <begin position="41"/>
        <end position="54"/>
    </location>
</feature>
<protein>
    <submittedName>
        <fullName evidence="2">Uncharacterized protein</fullName>
    </submittedName>
</protein>
<feature type="compositionally biased region" description="Polar residues" evidence="1">
    <location>
        <begin position="259"/>
        <end position="268"/>
    </location>
</feature>
<feature type="compositionally biased region" description="Polar residues" evidence="1">
    <location>
        <begin position="162"/>
        <end position="171"/>
    </location>
</feature>
<proteinExistence type="predicted"/>
<keyword evidence="3" id="KW-1185">Reference proteome</keyword>
<gene>
    <name evidence="2" type="ORF">FPE_LOCUS8696</name>
</gene>
<feature type="region of interest" description="Disordered" evidence="1">
    <location>
        <begin position="1"/>
        <end position="351"/>
    </location>
</feature>
<sequence>MAWLRNTNRGRTEPSAEEWWDTGHDSQDDHHRPYNPPRINLFKDHGDVVDDPSHFPRSIAYGSPKKAEEFSPKEHRKGSPLNSAARMKPSPFSRDDVSSSDASDDDMYPTKDDNYDRHGGYGGSYSPKLVRIKPEHDTDYGRASPKSAGRKPSFVPPAGRHQQYTVPVSTSPKKDTYQARNRPIRHSPPRSKPETDTQSPKAGWKPLYEPTTGRHPQYSAHVSTSPEKETRYETANNRPIWPGLPRSKPEIDAGYASDSPKSGGNPSYGSPAGRKQNHTLPVKDPHYETANNTEHGSGKGMTVENPKPKYTQPRQVSPHAMTQTRKEDHQQTINSSEARKRYGGKAVTQTKREEEYTGTINCIEAARKYNGIFML</sequence>
<feature type="compositionally biased region" description="Basic and acidic residues" evidence="1">
    <location>
        <begin position="21"/>
        <end position="32"/>
    </location>
</feature>
<dbReference type="EMBL" id="OU503040">
    <property type="protein sequence ID" value="CAI9761266.1"/>
    <property type="molecule type" value="Genomic_DNA"/>
</dbReference>
<organism evidence="2 3">
    <name type="scientific">Fraxinus pennsylvanica</name>
    <dbReference type="NCBI Taxonomy" id="56036"/>
    <lineage>
        <taxon>Eukaryota</taxon>
        <taxon>Viridiplantae</taxon>
        <taxon>Streptophyta</taxon>
        <taxon>Embryophyta</taxon>
        <taxon>Tracheophyta</taxon>
        <taxon>Spermatophyta</taxon>
        <taxon>Magnoliopsida</taxon>
        <taxon>eudicotyledons</taxon>
        <taxon>Gunneridae</taxon>
        <taxon>Pentapetalae</taxon>
        <taxon>asterids</taxon>
        <taxon>lamiids</taxon>
        <taxon>Lamiales</taxon>
        <taxon>Oleaceae</taxon>
        <taxon>Oleeae</taxon>
        <taxon>Fraxinus</taxon>
    </lineage>
</organism>
<evidence type="ECO:0000313" key="3">
    <source>
        <dbReference type="Proteomes" id="UP000834106"/>
    </source>
</evidence>
<reference evidence="2" key="1">
    <citation type="submission" date="2023-05" db="EMBL/GenBank/DDBJ databases">
        <authorList>
            <person name="Huff M."/>
        </authorList>
    </citation>
    <scope>NUCLEOTIDE SEQUENCE</scope>
</reference>
<feature type="compositionally biased region" description="Basic and acidic residues" evidence="1">
    <location>
        <begin position="108"/>
        <end position="119"/>
    </location>
</feature>
<feature type="compositionally biased region" description="Polar residues" evidence="1">
    <location>
        <begin position="312"/>
        <end position="323"/>
    </location>
</feature>